<accession>A0A0U5AP49</accession>
<name>A0A0U5AP49_9BACT</name>
<dbReference type="InterPro" id="IPR036237">
    <property type="entry name" value="Xyl_isomerase-like_sf"/>
</dbReference>
<feature type="domain" description="Xylose isomerase-like TIM barrel" evidence="1">
    <location>
        <begin position="38"/>
        <end position="251"/>
    </location>
</feature>
<dbReference type="PANTHER" id="PTHR12110">
    <property type="entry name" value="HYDROXYPYRUVATE ISOMERASE"/>
    <property type="match status" value="1"/>
</dbReference>
<evidence type="ECO:0000259" key="1">
    <source>
        <dbReference type="Pfam" id="PF01261"/>
    </source>
</evidence>
<protein>
    <recommendedName>
        <fullName evidence="1">Xylose isomerase-like TIM barrel domain-containing protein</fullName>
    </recommendedName>
</protein>
<dbReference type="OrthoDB" id="9801960at2"/>
<dbReference type="InterPro" id="IPR050312">
    <property type="entry name" value="IolE/XylAMocC-like"/>
</dbReference>
<dbReference type="SUPFAM" id="SSF51658">
    <property type="entry name" value="Xylose isomerase-like"/>
    <property type="match status" value="1"/>
</dbReference>
<keyword evidence="3" id="KW-1185">Reference proteome</keyword>
<dbReference type="EMBL" id="AP014945">
    <property type="protein sequence ID" value="BAU23876.1"/>
    <property type="molecule type" value="Genomic_DNA"/>
</dbReference>
<dbReference type="STRING" id="1653476.THC_1511"/>
<dbReference type="KEGG" id="cthi:THC_1511"/>
<reference evidence="2 3" key="1">
    <citation type="journal article" date="2016" name="Int. J. Syst. Evol. Microbiol.">
        <title>Caldimicrobium thiodismutans sp. nov., a sulfur-disproportionating bacterium isolated from a hot spring, and emended description of the genus Caldimicrobium.</title>
        <authorList>
            <person name="Kojima H."/>
            <person name="Umezawa K."/>
            <person name="Fukui M."/>
        </authorList>
    </citation>
    <scope>NUCLEOTIDE SEQUENCE [LARGE SCALE GENOMIC DNA]</scope>
    <source>
        <strain evidence="2 3">TF1</strain>
    </source>
</reference>
<gene>
    <name evidence="2" type="ORF">THC_1511</name>
</gene>
<organism evidence="2 3">
    <name type="scientific">Caldimicrobium thiodismutans</name>
    <dbReference type="NCBI Taxonomy" id="1653476"/>
    <lineage>
        <taxon>Bacteria</taxon>
        <taxon>Pseudomonadati</taxon>
        <taxon>Thermodesulfobacteriota</taxon>
        <taxon>Thermodesulfobacteria</taxon>
        <taxon>Thermodesulfobacteriales</taxon>
        <taxon>Thermodesulfobacteriaceae</taxon>
        <taxon>Caldimicrobium</taxon>
    </lineage>
</organism>
<dbReference type="Proteomes" id="UP000068196">
    <property type="component" value="Chromosome"/>
</dbReference>
<dbReference type="AlphaFoldDB" id="A0A0U5AP49"/>
<dbReference type="PANTHER" id="PTHR12110:SF21">
    <property type="entry name" value="XYLOSE ISOMERASE-LIKE TIM BARREL DOMAIN-CONTAINING PROTEIN"/>
    <property type="match status" value="1"/>
</dbReference>
<proteinExistence type="predicted"/>
<dbReference type="InterPro" id="IPR013022">
    <property type="entry name" value="Xyl_isomerase-like_TIM-brl"/>
</dbReference>
<reference evidence="3" key="2">
    <citation type="journal article" date="2016" name="Int. J. Syst. Evol. Microbiol.">
        <title>Caldimicrobium thiodismutans sp. nov., a sulfur-disproportionating bacterium isolated from a hot spring.</title>
        <authorList>
            <person name="Kojima H."/>
            <person name="Umezawa K."/>
            <person name="Fukui M."/>
        </authorList>
    </citation>
    <scope>NUCLEOTIDE SEQUENCE [LARGE SCALE GENOMIC DNA]</scope>
    <source>
        <strain evidence="3">TF1</strain>
    </source>
</reference>
<dbReference type="Pfam" id="PF01261">
    <property type="entry name" value="AP_endonuc_2"/>
    <property type="match status" value="1"/>
</dbReference>
<dbReference type="Gene3D" id="3.20.20.150">
    <property type="entry name" value="Divalent-metal-dependent TIM barrel enzymes"/>
    <property type="match status" value="1"/>
</dbReference>
<evidence type="ECO:0000313" key="3">
    <source>
        <dbReference type="Proteomes" id="UP000068196"/>
    </source>
</evidence>
<sequence length="256" mass="29906">MEIRVSIPFELLREKYLPIVFERGLLIEITLKAEVLDSFERKAFREVAFLLKKGGLRPTVHLPFMDLSLAGLDPWIRKVSLKRLFQGMEIASLFEPALCVFHSGYHPDYHREPREEWRKIFIEESLPEIFKLSSELNLVLALENVFEPEPEFVKPIYTAFEGRLRWCFDPAHAKVFSESEEMHWLRTLYPYLSEIHCHDNLGRWDDHLAVGAGIIDFAGLFDFLKTKALRPILTIEAKKEEDALASIKYLETLRNS</sequence>
<dbReference type="PATRIC" id="fig|1653476.3.peg.1569"/>
<dbReference type="RefSeq" id="WP_068515585.1">
    <property type="nucleotide sequence ID" value="NZ_AP014945.1"/>
</dbReference>
<evidence type="ECO:0000313" key="2">
    <source>
        <dbReference type="EMBL" id="BAU23876.1"/>
    </source>
</evidence>